<dbReference type="Gene3D" id="1.10.390.10">
    <property type="entry name" value="Neutral Protease Domain 2"/>
    <property type="match status" value="1"/>
</dbReference>
<protein>
    <submittedName>
        <fullName evidence="10">FHA domain-containing protein</fullName>
    </submittedName>
</protein>
<dbReference type="SUPFAM" id="SSF49879">
    <property type="entry name" value="SMAD/FHA domain"/>
    <property type="match status" value="1"/>
</dbReference>
<evidence type="ECO:0000256" key="1">
    <source>
        <dbReference type="ARBA" id="ARBA00009388"/>
    </source>
</evidence>
<proteinExistence type="inferred from homology"/>
<dbReference type="PROSITE" id="PS50006">
    <property type="entry name" value="FHA_DOMAIN"/>
    <property type="match status" value="1"/>
</dbReference>
<keyword evidence="4" id="KW-0862">Zinc</keyword>
<evidence type="ECO:0000256" key="6">
    <source>
        <dbReference type="PIRSR" id="PIRSR623612-1"/>
    </source>
</evidence>
<evidence type="ECO:0000256" key="3">
    <source>
        <dbReference type="ARBA" id="ARBA00022801"/>
    </source>
</evidence>
<keyword evidence="8" id="KW-0732">Signal</keyword>
<dbReference type="PANTHER" id="PTHR33794:SF1">
    <property type="entry name" value="BACILLOLYSIN"/>
    <property type="match status" value="1"/>
</dbReference>
<comment type="similarity">
    <text evidence="1">Belongs to the peptidase M4 family.</text>
</comment>
<evidence type="ECO:0000256" key="5">
    <source>
        <dbReference type="ARBA" id="ARBA00023049"/>
    </source>
</evidence>
<evidence type="ECO:0000313" key="11">
    <source>
        <dbReference type="Proteomes" id="UP000267187"/>
    </source>
</evidence>
<keyword evidence="11" id="KW-1185">Reference proteome</keyword>
<dbReference type="InterPro" id="IPR050728">
    <property type="entry name" value="Zinc_Metalloprotease_M4"/>
</dbReference>
<comment type="caution">
    <text evidence="10">The sequence shown here is derived from an EMBL/GenBank/DDBJ whole genome shotgun (WGS) entry which is preliminary data.</text>
</comment>
<dbReference type="OrthoDB" id="5378341at2"/>
<dbReference type="Gene3D" id="2.60.200.20">
    <property type="match status" value="1"/>
</dbReference>
<dbReference type="CDD" id="cd00060">
    <property type="entry name" value="FHA"/>
    <property type="match status" value="1"/>
</dbReference>
<evidence type="ECO:0000256" key="4">
    <source>
        <dbReference type="ARBA" id="ARBA00022833"/>
    </source>
</evidence>
<dbReference type="PRINTS" id="PR00730">
    <property type="entry name" value="THERMOLYSIN"/>
</dbReference>
<feature type="region of interest" description="Disordered" evidence="7">
    <location>
        <begin position="451"/>
        <end position="477"/>
    </location>
</feature>
<evidence type="ECO:0000256" key="8">
    <source>
        <dbReference type="SAM" id="SignalP"/>
    </source>
</evidence>
<evidence type="ECO:0000256" key="2">
    <source>
        <dbReference type="ARBA" id="ARBA00022670"/>
    </source>
</evidence>
<feature type="signal peptide" evidence="8">
    <location>
        <begin position="1"/>
        <end position="20"/>
    </location>
</feature>
<dbReference type="InterPro" id="IPR000253">
    <property type="entry name" value="FHA_dom"/>
</dbReference>
<dbReference type="Pfam" id="PF02868">
    <property type="entry name" value="Peptidase_M4_C"/>
    <property type="match status" value="1"/>
</dbReference>
<gene>
    <name evidence="10" type="ORF">DFR27_2261</name>
</gene>
<dbReference type="SMART" id="SM00240">
    <property type="entry name" value="FHA"/>
    <property type="match status" value="1"/>
</dbReference>
<dbReference type="Gene3D" id="3.10.170.10">
    <property type="match status" value="1"/>
</dbReference>
<feature type="active site" description="Proton donor" evidence="6">
    <location>
        <position position="256"/>
    </location>
</feature>
<dbReference type="RefSeq" id="WP_121877554.1">
    <property type="nucleotide sequence ID" value="NZ_REFJ01000005.1"/>
</dbReference>
<feature type="chain" id="PRO_5018084210" evidence="8">
    <location>
        <begin position="21"/>
        <end position="579"/>
    </location>
</feature>
<sequence length="579" mass="63391">MLIRLALVTALFCLSSLTVANQPVAHIFDYQRFCAQHKNRPSQDQWWRYLVALSGRIDGDIRVYRNHLEGNGDPLVMAISQNAQYYDAFRRLMGMDGVDGRGLRHNLLVNMNRGSNGEPFECGDGEVFDAMSVRQGNELSFDAFSKTTMALEEVVGHEAYHAFIGYNSALEYEFQSGALNEALADAFGVVFRQWLESGRPDNPADIQSRSNALWQLRDVGQPLRDMISPNNHDQPDHMNQYIKLPNTADGDWGGVHYNSGIINHAFFLLAEGGQHRRLGSGPTVSGIGPYKALTIWHSGAILMHPYSDFRDAREKFQRAAVELFGHGSGEVQSLVNALDAVGIAFVPLPQAPVTTPGPTEPEETIPPVNDPVTVPTPPETSADPVVIDTNPNPGPVVTNPAPTPGPVMANPEPEPTEGTEAKRWWLIGLLLVAGGALLWLSRRQPFAETASTVASPAWSSVQQASRKADSDNASAGTSKDFKIHIDGAKLYLDPALLRTKDGQVFGRSANFCHVVLANAAISRRHLRVCLVDKALWVTDLNSQAGVMVNGQSIPPMQPVRWEIGDTLSVANRVKLERKS</sequence>
<evidence type="ECO:0000313" key="10">
    <source>
        <dbReference type="EMBL" id="RMA78920.1"/>
    </source>
</evidence>
<dbReference type="PANTHER" id="PTHR33794">
    <property type="entry name" value="BACILLOLYSIN"/>
    <property type="match status" value="1"/>
</dbReference>
<dbReference type="EMBL" id="REFJ01000005">
    <property type="protein sequence ID" value="RMA78920.1"/>
    <property type="molecule type" value="Genomic_DNA"/>
</dbReference>
<dbReference type="Pfam" id="PF00498">
    <property type="entry name" value="FHA"/>
    <property type="match status" value="1"/>
</dbReference>
<feature type="region of interest" description="Disordered" evidence="7">
    <location>
        <begin position="397"/>
        <end position="417"/>
    </location>
</feature>
<evidence type="ECO:0000259" key="9">
    <source>
        <dbReference type="PROSITE" id="PS50006"/>
    </source>
</evidence>
<dbReference type="GO" id="GO:0006508">
    <property type="term" value="P:proteolysis"/>
    <property type="evidence" value="ECO:0007669"/>
    <property type="project" value="UniProtKB-KW"/>
</dbReference>
<dbReference type="InterPro" id="IPR001570">
    <property type="entry name" value="Peptidase_M4_C_domain"/>
</dbReference>
<keyword evidence="3" id="KW-0378">Hydrolase</keyword>
<dbReference type="InterPro" id="IPR023612">
    <property type="entry name" value="Peptidase_M4"/>
</dbReference>
<name>A0A3M0A266_9GAMM</name>
<feature type="domain" description="FHA" evidence="9">
    <location>
        <begin position="503"/>
        <end position="553"/>
    </location>
</feature>
<dbReference type="AlphaFoldDB" id="A0A3M0A266"/>
<dbReference type="Proteomes" id="UP000267187">
    <property type="component" value="Unassembled WGS sequence"/>
</dbReference>
<reference evidence="10 11" key="1">
    <citation type="submission" date="2018-10" db="EMBL/GenBank/DDBJ databases">
        <title>Genomic Encyclopedia of Type Strains, Phase IV (KMG-IV): sequencing the most valuable type-strain genomes for metagenomic binning, comparative biology and taxonomic classification.</title>
        <authorList>
            <person name="Goeker M."/>
        </authorList>
    </citation>
    <scope>NUCLEOTIDE SEQUENCE [LARGE SCALE GENOMIC DNA]</scope>
    <source>
        <strain evidence="10 11">DSM 25080</strain>
    </source>
</reference>
<organism evidence="10 11">
    <name type="scientific">Umboniibacter marinipuniceus</name>
    <dbReference type="NCBI Taxonomy" id="569599"/>
    <lineage>
        <taxon>Bacteria</taxon>
        <taxon>Pseudomonadati</taxon>
        <taxon>Pseudomonadota</taxon>
        <taxon>Gammaproteobacteria</taxon>
        <taxon>Cellvibrionales</taxon>
        <taxon>Cellvibrionaceae</taxon>
        <taxon>Umboniibacter</taxon>
    </lineage>
</organism>
<feature type="active site" evidence="6">
    <location>
        <position position="158"/>
    </location>
</feature>
<dbReference type="SUPFAM" id="SSF55486">
    <property type="entry name" value="Metalloproteases ('zincins'), catalytic domain"/>
    <property type="match status" value="1"/>
</dbReference>
<accession>A0A3M0A266</accession>
<dbReference type="InterPro" id="IPR008984">
    <property type="entry name" value="SMAD_FHA_dom_sf"/>
</dbReference>
<dbReference type="GO" id="GO:0004222">
    <property type="term" value="F:metalloendopeptidase activity"/>
    <property type="evidence" value="ECO:0007669"/>
    <property type="project" value="InterPro"/>
</dbReference>
<feature type="region of interest" description="Disordered" evidence="7">
    <location>
        <begin position="354"/>
        <end position="379"/>
    </location>
</feature>
<dbReference type="InterPro" id="IPR027268">
    <property type="entry name" value="Peptidase_M4/M1_CTD_sf"/>
</dbReference>
<evidence type="ECO:0000256" key="7">
    <source>
        <dbReference type="SAM" id="MobiDB-lite"/>
    </source>
</evidence>
<keyword evidence="2" id="KW-0645">Protease</keyword>
<keyword evidence="5" id="KW-0482">Metalloprotease</keyword>